<protein>
    <recommendedName>
        <fullName evidence="3">peptide-methionine (R)-S-oxide reductase</fullName>
        <ecNumber evidence="3">1.8.4.12</ecNumber>
    </recommendedName>
</protein>
<dbReference type="InterPro" id="IPR011057">
    <property type="entry name" value="Mss4-like_sf"/>
</dbReference>
<keyword evidence="11" id="KW-1185">Reference proteome</keyword>
<dbReference type="Pfam" id="PF01641">
    <property type="entry name" value="SelR"/>
    <property type="match status" value="1"/>
</dbReference>
<dbReference type="SUPFAM" id="SSF51316">
    <property type="entry name" value="Mss4-like"/>
    <property type="match status" value="1"/>
</dbReference>
<evidence type="ECO:0000259" key="9">
    <source>
        <dbReference type="PROSITE" id="PS51790"/>
    </source>
</evidence>
<dbReference type="GO" id="GO:0033743">
    <property type="term" value="F:peptide-methionine (R)-S-oxide reductase activity"/>
    <property type="evidence" value="ECO:0007669"/>
    <property type="project" value="UniProtKB-EC"/>
</dbReference>
<dbReference type="GeneID" id="67177868"/>
<dbReference type="PROSITE" id="PS51790">
    <property type="entry name" value="MSRB"/>
    <property type="match status" value="1"/>
</dbReference>
<dbReference type="KEGG" id="hmp:K6T50_06960"/>
<evidence type="ECO:0000256" key="2">
    <source>
        <dbReference type="ARBA" id="ARBA00007174"/>
    </source>
</evidence>
<dbReference type="PANTHER" id="PTHR10173">
    <property type="entry name" value="METHIONINE SULFOXIDE REDUCTASE"/>
    <property type="match status" value="1"/>
</dbReference>
<dbReference type="Gene3D" id="2.170.150.20">
    <property type="entry name" value="Peptide methionine sulfoxide reductase"/>
    <property type="match status" value="1"/>
</dbReference>
<dbReference type="NCBIfam" id="TIGR00357">
    <property type="entry name" value="peptide-methionine (R)-S-oxide reductase MsrB"/>
    <property type="match status" value="1"/>
</dbReference>
<comment type="cofactor">
    <cofactor evidence="1">
        <name>Zn(2+)</name>
        <dbReference type="ChEBI" id="CHEBI:29105"/>
    </cofactor>
</comment>
<dbReference type="FunFam" id="2.170.150.20:FF:000001">
    <property type="entry name" value="Peptide methionine sulfoxide reductase MsrB"/>
    <property type="match status" value="1"/>
</dbReference>
<sequence length="139" mass="15695">MSDSAERAPEEDIPETDEEWRERLTDEEYEILRERGTEARFSGEHVDRDEDGVYTCAGCGTVIFESETKYDSGCGWPSFYAADESKVTLEDDDRHGMSRVEVKCAVCDGHLGHVFQDGPEPTGERFCINSVALDFEPDE</sequence>
<dbReference type="PANTHER" id="PTHR10173:SF52">
    <property type="entry name" value="METHIONINE-R-SULFOXIDE REDUCTASE B1"/>
    <property type="match status" value="1"/>
</dbReference>
<name>A0A8T8WGA0_9EURY</name>
<keyword evidence="5" id="KW-0862">Zinc</keyword>
<evidence type="ECO:0000256" key="6">
    <source>
        <dbReference type="ARBA" id="ARBA00023002"/>
    </source>
</evidence>
<feature type="domain" description="MsrB" evidence="9">
    <location>
        <begin position="17"/>
        <end position="138"/>
    </location>
</feature>
<dbReference type="RefSeq" id="WP_222608667.1">
    <property type="nucleotide sequence ID" value="NZ_CP081958.1"/>
</dbReference>
<evidence type="ECO:0000313" key="11">
    <source>
        <dbReference type="Proteomes" id="UP000826254"/>
    </source>
</evidence>
<organism evidence="10 11">
    <name type="scientific">Halobaculum magnesiiphilum</name>
    <dbReference type="NCBI Taxonomy" id="1017351"/>
    <lineage>
        <taxon>Archaea</taxon>
        <taxon>Methanobacteriati</taxon>
        <taxon>Methanobacteriota</taxon>
        <taxon>Stenosarchaea group</taxon>
        <taxon>Halobacteria</taxon>
        <taxon>Halobacteriales</taxon>
        <taxon>Haloferacaceae</taxon>
        <taxon>Halobaculum</taxon>
    </lineage>
</organism>
<evidence type="ECO:0000256" key="4">
    <source>
        <dbReference type="ARBA" id="ARBA00022723"/>
    </source>
</evidence>
<feature type="region of interest" description="Disordered" evidence="8">
    <location>
        <begin position="1"/>
        <end position="22"/>
    </location>
</feature>
<proteinExistence type="inferred from homology"/>
<dbReference type="EC" id="1.8.4.12" evidence="3"/>
<gene>
    <name evidence="10" type="primary">msrB</name>
    <name evidence="10" type="ORF">K6T50_06960</name>
</gene>
<evidence type="ECO:0000256" key="8">
    <source>
        <dbReference type="SAM" id="MobiDB-lite"/>
    </source>
</evidence>
<dbReference type="GO" id="GO:0046872">
    <property type="term" value="F:metal ion binding"/>
    <property type="evidence" value="ECO:0007669"/>
    <property type="project" value="UniProtKB-KW"/>
</dbReference>
<evidence type="ECO:0000256" key="1">
    <source>
        <dbReference type="ARBA" id="ARBA00001947"/>
    </source>
</evidence>
<dbReference type="EMBL" id="CP081958">
    <property type="protein sequence ID" value="QZP38868.1"/>
    <property type="molecule type" value="Genomic_DNA"/>
</dbReference>
<dbReference type="Proteomes" id="UP000826254">
    <property type="component" value="Chromosome"/>
</dbReference>
<dbReference type="InterPro" id="IPR028427">
    <property type="entry name" value="Met_Sox_Rdtase_MsrB"/>
</dbReference>
<dbReference type="GO" id="GO:0030091">
    <property type="term" value="P:protein repair"/>
    <property type="evidence" value="ECO:0007669"/>
    <property type="project" value="InterPro"/>
</dbReference>
<evidence type="ECO:0000256" key="7">
    <source>
        <dbReference type="ARBA" id="ARBA00048488"/>
    </source>
</evidence>
<accession>A0A8T8WGA0</accession>
<dbReference type="InterPro" id="IPR002579">
    <property type="entry name" value="Met_Sox_Rdtase_MsrB_dom"/>
</dbReference>
<dbReference type="GO" id="GO:0006979">
    <property type="term" value="P:response to oxidative stress"/>
    <property type="evidence" value="ECO:0007669"/>
    <property type="project" value="InterPro"/>
</dbReference>
<reference evidence="10 11" key="1">
    <citation type="journal article" date="2021" name="Int. J. Syst. Evol. Microbiol.">
        <title>Halobaculum halophilum sp. nov. and Halobaculum salinum sp. nov., isolated from salt lake and saline soil.</title>
        <authorList>
            <person name="Cui H.L."/>
            <person name="Shi X.W."/>
            <person name="Yin X.M."/>
            <person name="Yang X.Y."/>
            <person name="Hou J."/>
            <person name="Zhu L."/>
        </authorList>
    </citation>
    <scope>NUCLEOTIDE SEQUENCE [LARGE SCALE GENOMIC DNA]</scope>
    <source>
        <strain evidence="10 11">NBRC 109044</strain>
    </source>
</reference>
<comment type="similarity">
    <text evidence="2">Belongs to the MsrB Met sulfoxide reductase family.</text>
</comment>
<keyword evidence="4" id="KW-0479">Metal-binding</keyword>
<dbReference type="GO" id="GO:0005737">
    <property type="term" value="C:cytoplasm"/>
    <property type="evidence" value="ECO:0007669"/>
    <property type="project" value="TreeGrafter"/>
</dbReference>
<keyword evidence="6 10" id="KW-0560">Oxidoreductase</keyword>
<comment type="catalytic activity">
    <reaction evidence="7">
        <text>L-methionyl-[protein] + [thioredoxin]-disulfide + H2O = L-methionyl-(R)-S-oxide-[protein] + [thioredoxin]-dithiol</text>
        <dbReference type="Rhea" id="RHEA:24164"/>
        <dbReference type="Rhea" id="RHEA-COMP:10698"/>
        <dbReference type="Rhea" id="RHEA-COMP:10700"/>
        <dbReference type="Rhea" id="RHEA-COMP:12313"/>
        <dbReference type="Rhea" id="RHEA-COMP:12314"/>
        <dbReference type="ChEBI" id="CHEBI:15377"/>
        <dbReference type="ChEBI" id="CHEBI:16044"/>
        <dbReference type="ChEBI" id="CHEBI:29950"/>
        <dbReference type="ChEBI" id="CHEBI:45764"/>
        <dbReference type="ChEBI" id="CHEBI:50058"/>
        <dbReference type="EC" id="1.8.4.12"/>
    </reaction>
</comment>
<evidence type="ECO:0000313" key="10">
    <source>
        <dbReference type="EMBL" id="QZP38868.1"/>
    </source>
</evidence>
<feature type="compositionally biased region" description="Basic and acidic residues" evidence="8">
    <location>
        <begin position="1"/>
        <end position="10"/>
    </location>
</feature>
<evidence type="ECO:0000256" key="3">
    <source>
        <dbReference type="ARBA" id="ARBA00012499"/>
    </source>
</evidence>
<dbReference type="AlphaFoldDB" id="A0A8T8WGA0"/>
<evidence type="ECO:0000256" key="5">
    <source>
        <dbReference type="ARBA" id="ARBA00022833"/>
    </source>
</evidence>